<evidence type="ECO:0000313" key="1">
    <source>
        <dbReference type="EMBL" id="MCG6557693.1"/>
    </source>
</evidence>
<comment type="caution">
    <text evidence="1">The sequence shown here is derived from an EMBL/GenBank/DDBJ whole genome shotgun (WGS) entry which is preliminary data.</text>
</comment>
<sequence>MRKRIIRPSGINHHEVVGSTLGDAIASYHKNQINLGTYQIADLATLNPDTMHSKMRKGIMARKL</sequence>
<reference evidence="1" key="1">
    <citation type="submission" date="2022-02" db="EMBL/GenBank/DDBJ databases">
        <title>The genome sequence of Ruegeria sp. 1NDH52C.</title>
        <authorList>
            <person name="Du J."/>
        </authorList>
    </citation>
    <scope>NUCLEOTIDE SEQUENCE</scope>
    <source>
        <strain evidence="1">1NDH52C</strain>
    </source>
</reference>
<dbReference type="Proteomes" id="UP001165279">
    <property type="component" value="Unassembled WGS sequence"/>
</dbReference>
<gene>
    <name evidence="1" type="ORF">MB818_05750</name>
</gene>
<name>A0ABS9NTZ5_9RHOB</name>
<evidence type="ECO:0000313" key="2">
    <source>
        <dbReference type="Proteomes" id="UP001165279"/>
    </source>
</evidence>
<organism evidence="1 2">
    <name type="scientific">Ruegeria alba</name>
    <dbReference type="NCBI Taxonomy" id="2916756"/>
    <lineage>
        <taxon>Bacteria</taxon>
        <taxon>Pseudomonadati</taxon>
        <taxon>Pseudomonadota</taxon>
        <taxon>Alphaproteobacteria</taxon>
        <taxon>Rhodobacterales</taxon>
        <taxon>Roseobacteraceae</taxon>
        <taxon>Ruegeria</taxon>
    </lineage>
</organism>
<proteinExistence type="predicted"/>
<accession>A0ABS9NTZ5</accession>
<dbReference type="EMBL" id="JAKOEM010000003">
    <property type="protein sequence ID" value="MCG6557693.1"/>
    <property type="molecule type" value="Genomic_DNA"/>
</dbReference>
<protein>
    <submittedName>
        <fullName evidence="1">Uncharacterized protein</fullName>
    </submittedName>
</protein>
<keyword evidence="2" id="KW-1185">Reference proteome</keyword>